<sequence length="345" mass="37961">MDASPRQIRYPVDTPPAPGAATEIAPGVLWLRIPLPWALDHVNVYALDDGDAWTILDTGLDTPEIREVWETALAGPLAGKPVARVVLSHNHPDHVGLAAWFAAGGAEIVTTRTAYLLTRMLQLDVQDRPLPETLAFWRAAGMADEVYAERAAARPMNFADITGTLPLGYTRIVEGGCIRMGGRDWDIRMGNGHAPEHATFWSRDDDLVLGGDQLLPSISPNIGAHATEPLADPVAGWLESCERFATLATETQLVLPGHKLPYRGLPTRLDQLIENHHAALARLERHLDTPKTACDCFVPLFKREIRGDAYGLAMVEAMAHCVHLWHSGRATREITETGAWLWRRA</sequence>
<keyword evidence="3" id="KW-1185">Reference proteome</keyword>
<comment type="caution">
    <text evidence="2">The sequence shown here is derived from an EMBL/GenBank/DDBJ whole genome shotgun (WGS) entry which is preliminary data.</text>
</comment>
<dbReference type="EMBL" id="RQXX01000003">
    <property type="protein sequence ID" value="RVV97838.1"/>
    <property type="molecule type" value="Genomic_DNA"/>
</dbReference>
<dbReference type="InterPro" id="IPR036866">
    <property type="entry name" value="RibonucZ/Hydroxyglut_hydro"/>
</dbReference>
<dbReference type="Gene3D" id="3.60.15.10">
    <property type="entry name" value="Ribonuclease Z/Hydroxyacylglutathione hydrolase-like"/>
    <property type="match status" value="1"/>
</dbReference>
<feature type="domain" description="Metallo-beta-lactamase" evidence="1">
    <location>
        <begin position="41"/>
        <end position="258"/>
    </location>
</feature>
<protein>
    <submittedName>
        <fullName evidence="2">MBL fold metallo-hydrolase</fullName>
    </submittedName>
</protein>
<proteinExistence type="predicted"/>
<dbReference type="Gene3D" id="1.10.10.10">
    <property type="entry name" value="Winged helix-like DNA-binding domain superfamily/Winged helix DNA-binding domain"/>
    <property type="match status" value="1"/>
</dbReference>
<dbReference type="SMART" id="SM00849">
    <property type="entry name" value="Lactamase_B"/>
    <property type="match status" value="1"/>
</dbReference>
<dbReference type="OrthoDB" id="2971563at2"/>
<name>A0A438AGM3_9RHOB</name>
<evidence type="ECO:0000259" key="1">
    <source>
        <dbReference type="SMART" id="SM00849"/>
    </source>
</evidence>
<dbReference type="Pfam" id="PF00753">
    <property type="entry name" value="Lactamase_B"/>
    <property type="match status" value="1"/>
</dbReference>
<dbReference type="AlphaFoldDB" id="A0A438AGM3"/>
<organism evidence="2 3">
    <name type="scientific">Mesobaculum littorinae</name>
    <dbReference type="NCBI Taxonomy" id="2486419"/>
    <lineage>
        <taxon>Bacteria</taxon>
        <taxon>Pseudomonadati</taxon>
        <taxon>Pseudomonadota</taxon>
        <taxon>Alphaproteobacteria</taxon>
        <taxon>Rhodobacterales</taxon>
        <taxon>Roseobacteraceae</taxon>
        <taxon>Mesobaculum</taxon>
    </lineage>
</organism>
<dbReference type="InterPro" id="IPR048933">
    <property type="entry name" value="B_lactamase-like_C"/>
</dbReference>
<keyword evidence="2" id="KW-0378">Hydrolase</keyword>
<dbReference type="InterPro" id="IPR001279">
    <property type="entry name" value="Metallo-B-lactamas"/>
</dbReference>
<dbReference type="Proteomes" id="UP000285908">
    <property type="component" value="Unassembled WGS sequence"/>
</dbReference>
<dbReference type="PANTHER" id="PTHR42951">
    <property type="entry name" value="METALLO-BETA-LACTAMASE DOMAIN-CONTAINING"/>
    <property type="match status" value="1"/>
</dbReference>
<reference evidence="2 3" key="1">
    <citation type="submission" date="2018-11" db="EMBL/GenBank/DDBJ databases">
        <title>Mesobaculum littorinae gen. nov., sp. nov., isolated from Littorina scabra that represents a novel genus of the order Rhodobacteraceae.</title>
        <authorList>
            <person name="Li F."/>
        </authorList>
    </citation>
    <scope>NUCLEOTIDE SEQUENCE [LARGE SCALE GENOMIC DNA]</scope>
    <source>
        <strain evidence="2 3">M0103</strain>
    </source>
</reference>
<gene>
    <name evidence="2" type="ORF">EKE94_10155</name>
</gene>
<evidence type="ECO:0000313" key="3">
    <source>
        <dbReference type="Proteomes" id="UP000285908"/>
    </source>
</evidence>
<dbReference type="InterPro" id="IPR036388">
    <property type="entry name" value="WH-like_DNA-bd_sf"/>
</dbReference>
<dbReference type="GO" id="GO:0016787">
    <property type="term" value="F:hydrolase activity"/>
    <property type="evidence" value="ECO:0007669"/>
    <property type="project" value="UniProtKB-KW"/>
</dbReference>
<dbReference type="Pfam" id="PF21221">
    <property type="entry name" value="B_lactamase-like_C"/>
    <property type="match status" value="1"/>
</dbReference>
<accession>A0A438AGM3</accession>
<evidence type="ECO:0000313" key="2">
    <source>
        <dbReference type="EMBL" id="RVV97838.1"/>
    </source>
</evidence>
<dbReference type="RefSeq" id="WP_127906503.1">
    <property type="nucleotide sequence ID" value="NZ_RQXX01000003.1"/>
</dbReference>
<dbReference type="InterPro" id="IPR050855">
    <property type="entry name" value="NDM-1-like"/>
</dbReference>
<dbReference type="SUPFAM" id="SSF56281">
    <property type="entry name" value="Metallo-hydrolase/oxidoreductase"/>
    <property type="match status" value="1"/>
</dbReference>